<reference evidence="2" key="1">
    <citation type="submission" date="2013-05" db="EMBL/GenBank/DDBJ databases">
        <title>The Genome sequence of Mucor circinelloides f. circinelloides 1006PhL.</title>
        <authorList>
            <consortium name="The Broad Institute Genomics Platform"/>
            <person name="Cuomo C."/>
            <person name="Earl A."/>
            <person name="Findley K."/>
            <person name="Lee S.C."/>
            <person name="Walker B."/>
            <person name="Young S."/>
            <person name="Zeng Q."/>
            <person name="Gargeya S."/>
            <person name="Fitzgerald M."/>
            <person name="Haas B."/>
            <person name="Abouelleil A."/>
            <person name="Allen A.W."/>
            <person name="Alvarado L."/>
            <person name="Arachchi H.M."/>
            <person name="Berlin A.M."/>
            <person name="Chapman S.B."/>
            <person name="Gainer-Dewar J."/>
            <person name="Goldberg J."/>
            <person name="Griggs A."/>
            <person name="Gujja S."/>
            <person name="Hansen M."/>
            <person name="Howarth C."/>
            <person name="Imamovic A."/>
            <person name="Ireland A."/>
            <person name="Larimer J."/>
            <person name="McCowan C."/>
            <person name="Murphy C."/>
            <person name="Pearson M."/>
            <person name="Poon T.W."/>
            <person name="Priest M."/>
            <person name="Roberts A."/>
            <person name="Saif S."/>
            <person name="Shea T."/>
            <person name="Sisk P."/>
            <person name="Sykes S."/>
            <person name="Wortman J."/>
            <person name="Nusbaum C."/>
            <person name="Birren B."/>
        </authorList>
    </citation>
    <scope>NUCLEOTIDE SEQUENCE [LARGE SCALE GENOMIC DNA]</scope>
    <source>
        <strain evidence="2">1006PhL</strain>
    </source>
</reference>
<dbReference type="EMBL" id="KE123917">
    <property type="protein sequence ID" value="EPB90749.1"/>
    <property type="molecule type" value="Genomic_DNA"/>
</dbReference>
<dbReference type="VEuPathDB" id="FungiDB:HMPREF1544_02494"/>
<evidence type="ECO:0000313" key="1">
    <source>
        <dbReference type="EMBL" id="EPB90749.1"/>
    </source>
</evidence>
<proteinExistence type="predicted"/>
<gene>
    <name evidence="1" type="ORF">HMPREF1544_02494</name>
</gene>
<dbReference type="OMA" id="GWWTTAD"/>
<dbReference type="OrthoDB" id="2279614at2759"/>
<feature type="non-terminal residue" evidence="1">
    <location>
        <position position="1"/>
    </location>
</feature>
<keyword evidence="2" id="KW-1185">Reference proteome</keyword>
<organism evidence="1 2">
    <name type="scientific">Mucor circinelloides f. circinelloides (strain 1006PhL)</name>
    <name type="common">Mucormycosis agent</name>
    <name type="synonym">Calyptromyces circinelloides</name>
    <dbReference type="NCBI Taxonomy" id="1220926"/>
    <lineage>
        <taxon>Eukaryota</taxon>
        <taxon>Fungi</taxon>
        <taxon>Fungi incertae sedis</taxon>
        <taxon>Mucoromycota</taxon>
        <taxon>Mucoromycotina</taxon>
        <taxon>Mucoromycetes</taxon>
        <taxon>Mucorales</taxon>
        <taxon>Mucorineae</taxon>
        <taxon>Mucoraceae</taxon>
        <taxon>Mucor</taxon>
    </lineage>
</organism>
<dbReference type="InParanoid" id="S2JLB7"/>
<name>S2JLB7_MUCC1</name>
<dbReference type="AlphaFoldDB" id="S2JLB7"/>
<protein>
    <submittedName>
        <fullName evidence="1">Uncharacterized protein</fullName>
    </submittedName>
</protein>
<accession>S2JLB7</accession>
<evidence type="ECO:0000313" key="2">
    <source>
        <dbReference type="Proteomes" id="UP000014254"/>
    </source>
</evidence>
<dbReference type="Proteomes" id="UP000014254">
    <property type="component" value="Unassembled WGS sequence"/>
</dbReference>
<sequence>DDIDRKFNLVVKIFEELYPNCKGVFHFDNDSSNHQAYSADALLARNIILKDKKIKNKLNRT</sequence>